<evidence type="ECO:0000313" key="2">
    <source>
        <dbReference type="EMBL" id="UXC19129.1"/>
    </source>
</evidence>
<protein>
    <submittedName>
        <fullName evidence="2">Uncharacterized protein</fullName>
    </submittedName>
</protein>
<dbReference type="RefSeq" id="WP_260719434.1">
    <property type="nucleotide sequence ID" value="NZ_CP104377.1"/>
</dbReference>
<feature type="region of interest" description="Disordered" evidence="1">
    <location>
        <begin position="48"/>
        <end position="83"/>
    </location>
</feature>
<dbReference type="EMBL" id="CP104377">
    <property type="protein sequence ID" value="UXC19129.1"/>
    <property type="molecule type" value="Genomic_DNA"/>
</dbReference>
<organism evidence="2 3">
    <name type="scientific">Comamonas squillarum</name>
    <dbReference type="NCBI Taxonomy" id="2977320"/>
    <lineage>
        <taxon>Bacteria</taxon>
        <taxon>Pseudomonadati</taxon>
        <taxon>Pseudomonadota</taxon>
        <taxon>Betaproteobacteria</taxon>
        <taxon>Burkholderiales</taxon>
        <taxon>Comamonadaceae</taxon>
        <taxon>Comamonas</taxon>
    </lineage>
</organism>
<sequence>MDIPHQELHRIWVRALAGLPGAETELEALHAKHPELVERFERFKTTLDRIRSGKTKKRKKPTRKANPTNWTKAQDSFLSSTTGSVKLVQGGATGLKR</sequence>
<evidence type="ECO:0000256" key="1">
    <source>
        <dbReference type="SAM" id="MobiDB-lite"/>
    </source>
</evidence>
<proteinExistence type="predicted"/>
<reference evidence="2" key="1">
    <citation type="submission" date="2022-09" db="EMBL/GenBank/DDBJ databases">
        <title>Bacterial diversity in gut of crayfish and pufferfish.</title>
        <authorList>
            <person name="Huang Y."/>
        </authorList>
    </citation>
    <scope>NUCLEOTIDE SEQUENCE</scope>
    <source>
        <strain evidence="2">PR12</strain>
    </source>
</reference>
<name>A0ABY5ZZK3_9BURK</name>
<accession>A0ABY5ZZK3</accession>
<feature type="compositionally biased region" description="Polar residues" evidence="1">
    <location>
        <begin position="65"/>
        <end position="83"/>
    </location>
</feature>
<evidence type="ECO:0000313" key="3">
    <source>
        <dbReference type="Proteomes" id="UP001058290"/>
    </source>
</evidence>
<gene>
    <name evidence="2" type="ORF">N4T19_03110</name>
</gene>
<dbReference type="Proteomes" id="UP001058290">
    <property type="component" value="Chromosome"/>
</dbReference>
<keyword evidence="3" id="KW-1185">Reference proteome</keyword>
<feature type="compositionally biased region" description="Basic residues" evidence="1">
    <location>
        <begin position="52"/>
        <end position="63"/>
    </location>
</feature>